<feature type="region of interest" description="Disordered" evidence="2">
    <location>
        <begin position="1"/>
        <end position="34"/>
    </location>
</feature>
<gene>
    <name evidence="3" type="ORF">KC01_LOCUS25167</name>
</gene>
<dbReference type="PANTHER" id="PTHR11505">
    <property type="entry name" value="L1 TRANSPOSABLE ELEMENT-RELATED"/>
    <property type="match status" value="1"/>
</dbReference>
<feature type="coiled-coil region" evidence="1">
    <location>
        <begin position="34"/>
        <end position="93"/>
    </location>
</feature>
<dbReference type="AlphaFoldDB" id="A0AAV2L2C3"/>
<evidence type="ECO:0000313" key="3">
    <source>
        <dbReference type="EMBL" id="CAL1596503.1"/>
    </source>
</evidence>
<keyword evidence="1" id="KW-0175">Coiled coil</keyword>
<dbReference type="Proteomes" id="UP001497482">
    <property type="component" value="Chromosome 21"/>
</dbReference>
<organism evidence="3 4">
    <name type="scientific">Knipowitschia caucasica</name>
    <name type="common">Caucasian dwarf goby</name>
    <name type="synonym">Pomatoschistus caucasicus</name>
    <dbReference type="NCBI Taxonomy" id="637954"/>
    <lineage>
        <taxon>Eukaryota</taxon>
        <taxon>Metazoa</taxon>
        <taxon>Chordata</taxon>
        <taxon>Craniata</taxon>
        <taxon>Vertebrata</taxon>
        <taxon>Euteleostomi</taxon>
        <taxon>Actinopterygii</taxon>
        <taxon>Neopterygii</taxon>
        <taxon>Teleostei</taxon>
        <taxon>Neoteleostei</taxon>
        <taxon>Acanthomorphata</taxon>
        <taxon>Gobiaria</taxon>
        <taxon>Gobiiformes</taxon>
        <taxon>Gobioidei</taxon>
        <taxon>Gobiidae</taxon>
        <taxon>Gobiinae</taxon>
        <taxon>Knipowitschia</taxon>
    </lineage>
</organism>
<evidence type="ECO:0008006" key="5">
    <source>
        <dbReference type="Google" id="ProtNLM"/>
    </source>
</evidence>
<sequence>MLGPRKETRSTKKDDKREQLEEATVEASEPKGSMASLLAELKSFRKEHTDASNDTKATLVRVENTLKEVVERTAKLEQEMTDIKERVSDNEDQLQRHDRAIRYMLQREAKLSAKCEDLESRSRRNNLRIFGVREGEEKNDMIRFITGMIRNTLKLPQDLDLGVERAHRSLTMKPREDAPPRSIIVRFLDYRVKDRVLQEAWKTRGITYQDQKVFFDQDYTADIQKKRKQVREVIKQLKERKMRAVSPFPAQLKIQMDSGVKTFSTLAQAAPTLKQLGIKVNISEREIRREDLLHNNTWTTRSKDPGNTTMASADLDLLLREDV</sequence>
<dbReference type="InterPro" id="IPR004244">
    <property type="entry name" value="Transposase_22"/>
</dbReference>
<protein>
    <recommendedName>
        <fullName evidence="5">L1 transposable element RRM domain-containing protein</fullName>
    </recommendedName>
</protein>
<dbReference type="Gene3D" id="3.30.70.1820">
    <property type="entry name" value="L1 transposable element, RRM domain"/>
    <property type="match status" value="1"/>
</dbReference>
<dbReference type="EMBL" id="OZ035843">
    <property type="protein sequence ID" value="CAL1596503.1"/>
    <property type="molecule type" value="Genomic_DNA"/>
</dbReference>
<evidence type="ECO:0000256" key="2">
    <source>
        <dbReference type="SAM" id="MobiDB-lite"/>
    </source>
</evidence>
<dbReference type="FunFam" id="3.30.70.1820:FF:000004">
    <property type="entry name" value="Uncharacterized protein"/>
    <property type="match status" value="1"/>
</dbReference>
<evidence type="ECO:0000313" key="4">
    <source>
        <dbReference type="Proteomes" id="UP001497482"/>
    </source>
</evidence>
<feature type="compositionally biased region" description="Basic and acidic residues" evidence="2">
    <location>
        <begin position="1"/>
        <end position="20"/>
    </location>
</feature>
<name>A0AAV2L2C3_KNICA</name>
<accession>A0AAV2L2C3</accession>
<reference evidence="3 4" key="1">
    <citation type="submission" date="2024-04" db="EMBL/GenBank/DDBJ databases">
        <authorList>
            <person name="Waldvogel A.-M."/>
            <person name="Schoenle A."/>
        </authorList>
    </citation>
    <scope>NUCLEOTIDE SEQUENCE [LARGE SCALE GENOMIC DNA]</scope>
</reference>
<keyword evidence="4" id="KW-1185">Reference proteome</keyword>
<proteinExistence type="predicted"/>
<evidence type="ECO:0000256" key="1">
    <source>
        <dbReference type="SAM" id="Coils"/>
    </source>
</evidence>